<dbReference type="SUPFAM" id="SSF55729">
    <property type="entry name" value="Acyl-CoA N-acyltransferases (Nat)"/>
    <property type="match status" value="1"/>
</dbReference>
<accession>A0A845A9S2</accession>
<dbReference type="RefSeq" id="WP_160738766.1">
    <property type="nucleotide sequence ID" value="NZ_WTYQ01000002.1"/>
</dbReference>
<dbReference type="Proteomes" id="UP000460561">
    <property type="component" value="Unassembled WGS sequence"/>
</dbReference>
<sequence>MDDLNCLLEAAPVQLKPMVDAHIEHIRTVCAQDEEIWQIYPTNMMGSDFDRNIAAIRQAQDWVNFAVLDSGTGDVVGMTNFIRPDRANRSLEIGGTFIAPKVRATGFNAVMKRLMINHAFACGFNRIEFRVDTRNVRSMAAVQKAGAQAEGVLRQNRITWTGYLRDTAIFAILKEEWQG</sequence>
<feature type="domain" description="N-acetyltransferase" evidence="1">
    <location>
        <begin position="26"/>
        <end position="169"/>
    </location>
</feature>
<dbReference type="OrthoDB" id="5295305at2"/>
<keyword evidence="3" id="KW-1185">Reference proteome</keyword>
<evidence type="ECO:0000313" key="3">
    <source>
        <dbReference type="Proteomes" id="UP000460561"/>
    </source>
</evidence>
<dbReference type="InterPro" id="IPR016181">
    <property type="entry name" value="Acyl_CoA_acyltransferase"/>
</dbReference>
<reference evidence="2 3" key="1">
    <citation type="submission" date="2019-12" db="EMBL/GenBank/DDBJ databases">
        <title>Genomic-based taxomic classification of the family Erythrobacteraceae.</title>
        <authorList>
            <person name="Xu L."/>
        </authorList>
    </citation>
    <scope>NUCLEOTIDE SEQUENCE [LARGE SCALE GENOMIC DNA]</scope>
    <source>
        <strain evidence="2 3">DSM 18604</strain>
    </source>
</reference>
<organism evidence="2 3">
    <name type="scientific">Altericroceibacterium indicum</name>
    <dbReference type="NCBI Taxonomy" id="374177"/>
    <lineage>
        <taxon>Bacteria</taxon>
        <taxon>Pseudomonadati</taxon>
        <taxon>Pseudomonadota</taxon>
        <taxon>Alphaproteobacteria</taxon>
        <taxon>Sphingomonadales</taxon>
        <taxon>Erythrobacteraceae</taxon>
        <taxon>Altericroceibacterium</taxon>
    </lineage>
</organism>
<dbReference type="EMBL" id="WTYQ01000002">
    <property type="protein sequence ID" value="MXP25545.1"/>
    <property type="molecule type" value="Genomic_DNA"/>
</dbReference>
<protein>
    <submittedName>
        <fullName evidence="2">GNAT family N-acetyltransferase</fullName>
    </submittedName>
</protein>
<proteinExistence type="predicted"/>
<evidence type="ECO:0000259" key="1">
    <source>
        <dbReference type="PROSITE" id="PS51186"/>
    </source>
</evidence>
<name>A0A845A9S2_9SPHN</name>
<dbReference type="Gene3D" id="3.40.630.30">
    <property type="match status" value="1"/>
</dbReference>
<dbReference type="PANTHER" id="PTHR43610:SF1">
    <property type="entry name" value="N-ACETYLTRANSFERASE DOMAIN-CONTAINING PROTEIN"/>
    <property type="match status" value="1"/>
</dbReference>
<comment type="caution">
    <text evidence="2">The sequence shown here is derived from an EMBL/GenBank/DDBJ whole genome shotgun (WGS) entry which is preliminary data.</text>
</comment>
<dbReference type="Pfam" id="PF13302">
    <property type="entry name" value="Acetyltransf_3"/>
    <property type="match status" value="1"/>
</dbReference>
<dbReference type="AlphaFoldDB" id="A0A845A9S2"/>
<dbReference type="PROSITE" id="PS51186">
    <property type="entry name" value="GNAT"/>
    <property type="match status" value="1"/>
</dbReference>
<dbReference type="GO" id="GO:0016747">
    <property type="term" value="F:acyltransferase activity, transferring groups other than amino-acyl groups"/>
    <property type="evidence" value="ECO:0007669"/>
    <property type="project" value="InterPro"/>
</dbReference>
<dbReference type="InterPro" id="IPR000182">
    <property type="entry name" value="GNAT_dom"/>
</dbReference>
<evidence type="ECO:0000313" key="2">
    <source>
        <dbReference type="EMBL" id="MXP25545.1"/>
    </source>
</evidence>
<keyword evidence="2" id="KW-0808">Transferase</keyword>
<dbReference type="PANTHER" id="PTHR43610">
    <property type="entry name" value="BLL6696 PROTEIN"/>
    <property type="match status" value="1"/>
</dbReference>
<gene>
    <name evidence="2" type="ORF">GRI39_05750</name>
</gene>